<dbReference type="InterPro" id="IPR050463">
    <property type="entry name" value="Gfo/Idh/MocA_oxidrdct_glycsds"/>
</dbReference>
<comment type="caution">
    <text evidence="4">The sequence shown here is derived from an EMBL/GenBank/DDBJ whole genome shotgun (WGS) entry which is preliminary data.</text>
</comment>
<dbReference type="RefSeq" id="WP_219315794.1">
    <property type="nucleotide sequence ID" value="NZ_JAHWYN010000002.1"/>
</dbReference>
<gene>
    <name evidence="4" type="ORF">KZH69_02020</name>
</gene>
<proteinExistence type="predicted"/>
<dbReference type="Proteomes" id="UP000812031">
    <property type="component" value="Unassembled WGS sequence"/>
</dbReference>
<evidence type="ECO:0000256" key="1">
    <source>
        <dbReference type="ARBA" id="ARBA00023002"/>
    </source>
</evidence>
<evidence type="ECO:0000313" key="4">
    <source>
        <dbReference type="EMBL" id="MBW4359252.1"/>
    </source>
</evidence>
<reference evidence="4 5" key="1">
    <citation type="submission" date="2021-07" db="EMBL/GenBank/DDBJ databases">
        <title>Flavobacterium sp. nov. isolated from sediment on the Taihu Lake.</title>
        <authorList>
            <person name="Qu J.-H."/>
        </authorList>
    </citation>
    <scope>NUCLEOTIDE SEQUENCE [LARGE SCALE GENOMIC DNA]</scope>
    <source>
        <strain evidence="4 5">NAS39</strain>
    </source>
</reference>
<evidence type="ECO:0000259" key="3">
    <source>
        <dbReference type="Pfam" id="PF22725"/>
    </source>
</evidence>
<dbReference type="InterPro" id="IPR000683">
    <property type="entry name" value="Gfo/Idh/MocA-like_OxRdtase_N"/>
</dbReference>
<dbReference type="PANTHER" id="PTHR43818">
    <property type="entry name" value="BCDNA.GH03377"/>
    <property type="match status" value="1"/>
</dbReference>
<dbReference type="Pfam" id="PF01408">
    <property type="entry name" value="GFO_IDH_MocA"/>
    <property type="match status" value="1"/>
</dbReference>
<sequence>MSKITKTIRWGIIGCGNVTELKSGPAYQKTAGFTIKAIMRRDAEKAADYAKRHGINKYYTNADELINDPEVDAIYIATPPDTHKLYGLKVAEAGKPCCIEKPLAPNFHDCLSLTEAFEAKNIPLFVAYYRRTLPRFEQIKKWIDSKTIGDVRHIRWHLSKPTTDQDRSGEYNWRTDKTIATGGYFDDLASHGLDLFIHYFGTIKEVHGISLNQQGLYTSKDAASAYWLHESGITGSGSWNFGAFEREDVVEIYGSKGKITFSVFENTPLILNTEKGESSHQIEHPENIQLYHVEQMREHLLGNSKHPSSGVTATHTSWVMDQIIGNRFYIKRKTEVLLNEYLCFFLPNYFCLLTFF</sequence>
<keyword evidence="1" id="KW-0560">Oxidoreductase</keyword>
<evidence type="ECO:0000313" key="5">
    <source>
        <dbReference type="Proteomes" id="UP000812031"/>
    </source>
</evidence>
<protein>
    <submittedName>
        <fullName evidence="4">Gfo/Idh/MocA family oxidoreductase</fullName>
    </submittedName>
</protein>
<keyword evidence="5" id="KW-1185">Reference proteome</keyword>
<accession>A0ABS6XRE0</accession>
<organism evidence="4 5">
    <name type="scientific">Flavobacterium taihuense</name>
    <dbReference type="NCBI Taxonomy" id="2857508"/>
    <lineage>
        <taxon>Bacteria</taxon>
        <taxon>Pseudomonadati</taxon>
        <taxon>Bacteroidota</taxon>
        <taxon>Flavobacteriia</taxon>
        <taxon>Flavobacteriales</taxon>
        <taxon>Flavobacteriaceae</taxon>
        <taxon>Flavobacterium</taxon>
    </lineage>
</organism>
<feature type="domain" description="GFO/IDH/MocA-like oxidoreductase" evidence="3">
    <location>
        <begin position="136"/>
        <end position="259"/>
    </location>
</feature>
<dbReference type="Pfam" id="PF22725">
    <property type="entry name" value="GFO_IDH_MocA_C3"/>
    <property type="match status" value="1"/>
</dbReference>
<evidence type="ECO:0000259" key="2">
    <source>
        <dbReference type="Pfam" id="PF01408"/>
    </source>
</evidence>
<dbReference type="PANTHER" id="PTHR43818:SF11">
    <property type="entry name" value="BCDNA.GH03377"/>
    <property type="match status" value="1"/>
</dbReference>
<name>A0ABS6XRE0_9FLAO</name>
<dbReference type="EMBL" id="JAHWYN010000002">
    <property type="protein sequence ID" value="MBW4359252.1"/>
    <property type="molecule type" value="Genomic_DNA"/>
</dbReference>
<dbReference type="InterPro" id="IPR055170">
    <property type="entry name" value="GFO_IDH_MocA-like_dom"/>
</dbReference>
<feature type="domain" description="Gfo/Idh/MocA-like oxidoreductase N-terminal" evidence="2">
    <location>
        <begin position="8"/>
        <end position="128"/>
    </location>
</feature>